<dbReference type="Proteomes" id="UP000663829">
    <property type="component" value="Unassembled WGS sequence"/>
</dbReference>
<dbReference type="OrthoDB" id="425681at2759"/>
<evidence type="ECO:0000313" key="2">
    <source>
        <dbReference type="EMBL" id="CAF3631254.1"/>
    </source>
</evidence>
<dbReference type="EMBL" id="CAJNOQ010000839">
    <property type="protein sequence ID" value="CAF0843855.1"/>
    <property type="molecule type" value="Genomic_DNA"/>
</dbReference>
<dbReference type="EMBL" id="CAJOBC010000838">
    <property type="protein sequence ID" value="CAF3631254.1"/>
    <property type="molecule type" value="Genomic_DNA"/>
</dbReference>
<sequence length="257" mass="29054">MTSNGGIPVLMPPFYVPQRVIVPGTPIGFGLTTNLLSSTNLSLFQTMPSPVIGVDSRPLLSKKGDLRDPNNWRGITLLSIPGKVLCGILADRIRSAIEKVLREEQAGFRPNRRQRCILSPLLFIIAIDRVLQKALKDQKLGVKLNYKQEIEDLNFADDIVLIADNTQKMQEKTDRIDTHSKSIGMDRDRLAKQILQWEPQGGETRMGRPPTSWRETITRDLKEMGLIYDEAIQLARNKNEWDAFLLPIAPNGDWSNR</sequence>
<organism evidence="1 3">
    <name type="scientific">Didymodactylos carnosus</name>
    <dbReference type="NCBI Taxonomy" id="1234261"/>
    <lineage>
        <taxon>Eukaryota</taxon>
        <taxon>Metazoa</taxon>
        <taxon>Spiralia</taxon>
        <taxon>Gnathifera</taxon>
        <taxon>Rotifera</taxon>
        <taxon>Eurotatoria</taxon>
        <taxon>Bdelloidea</taxon>
        <taxon>Philodinida</taxon>
        <taxon>Philodinidae</taxon>
        <taxon>Didymodactylos</taxon>
    </lineage>
</organism>
<dbReference type="Proteomes" id="UP000681722">
    <property type="component" value="Unassembled WGS sequence"/>
</dbReference>
<gene>
    <name evidence="1" type="ORF">GPM918_LOCUS5707</name>
    <name evidence="2" type="ORF">SRO942_LOCUS5705</name>
</gene>
<comment type="caution">
    <text evidence="1">The sequence shown here is derived from an EMBL/GenBank/DDBJ whole genome shotgun (WGS) entry which is preliminary data.</text>
</comment>
<protein>
    <recommendedName>
        <fullName evidence="4">Reverse transcriptase domain-containing protein</fullName>
    </recommendedName>
</protein>
<evidence type="ECO:0000313" key="1">
    <source>
        <dbReference type="EMBL" id="CAF0843855.1"/>
    </source>
</evidence>
<dbReference type="PANTHER" id="PTHR47027">
    <property type="entry name" value="REVERSE TRANSCRIPTASE DOMAIN-CONTAINING PROTEIN"/>
    <property type="match status" value="1"/>
</dbReference>
<keyword evidence="3" id="KW-1185">Reference proteome</keyword>
<reference evidence="1" key="1">
    <citation type="submission" date="2021-02" db="EMBL/GenBank/DDBJ databases">
        <authorList>
            <person name="Nowell W R."/>
        </authorList>
    </citation>
    <scope>NUCLEOTIDE SEQUENCE</scope>
</reference>
<dbReference type="AlphaFoldDB" id="A0A813VUN7"/>
<accession>A0A813VUN7</accession>
<evidence type="ECO:0008006" key="4">
    <source>
        <dbReference type="Google" id="ProtNLM"/>
    </source>
</evidence>
<proteinExistence type="predicted"/>
<dbReference type="PANTHER" id="PTHR47027:SF25">
    <property type="entry name" value="REVERSE TRANSCRIPTASE DOMAIN-CONTAINING PROTEIN"/>
    <property type="match status" value="1"/>
</dbReference>
<evidence type="ECO:0000313" key="3">
    <source>
        <dbReference type="Proteomes" id="UP000663829"/>
    </source>
</evidence>
<name>A0A813VUN7_9BILA</name>